<feature type="domain" description="HTH araC/xylS-type" evidence="4">
    <location>
        <begin position="163"/>
        <end position="262"/>
    </location>
</feature>
<keyword evidence="3" id="KW-0804">Transcription</keyword>
<keyword evidence="2 5" id="KW-0238">DNA-binding</keyword>
<dbReference type="InterPro" id="IPR050204">
    <property type="entry name" value="AraC_XylS_family_regulators"/>
</dbReference>
<evidence type="ECO:0000259" key="4">
    <source>
        <dbReference type="PROSITE" id="PS01124"/>
    </source>
</evidence>
<evidence type="ECO:0000313" key="6">
    <source>
        <dbReference type="Proteomes" id="UP000198757"/>
    </source>
</evidence>
<dbReference type="PANTHER" id="PTHR46796:SF13">
    <property type="entry name" value="HTH-TYPE TRANSCRIPTIONAL ACTIVATOR RHAS"/>
    <property type="match status" value="1"/>
</dbReference>
<protein>
    <submittedName>
        <fullName evidence="5">AraC-type DNA-binding protein</fullName>
    </submittedName>
</protein>
<evidence type="ECO:0000313" key="5">
    <source>
        <dbReference type="EMBL" id="SDC89502.1"/>
    </source>
</evidence>
<dbReference type="SMART" id="SM00342">
    <property type="entry name" value="HTH_ARAC"/>
    <property type="match status" value="1"/>
</dbReference>
<evidence type="ECO:0000256" key="1">
    <source>
        <dbReference type="ARBA" id="ARBA00023015"/>
    </source>
</evidence>
<dbReference type="AlphaFoldDB" id="A0A1G6QAH1"/>
<accession>A0A1G6QAH1</accession>
<keyword evidence="6" id="KW-1185">Reference proteome</keyword>
<dbReference type="STRING" id="1285928.SAMN04487894_104342"/>
<dbReference type="Gene3D" id="1.10.10.60">
    <property type="entry name" value="Homeodomain-like"/>
    <property type="match status" value="1"/>
</dbReference>
<gene>
    <name evidence="5" type="ORF">SAMN04487894_104342</name>
</gene>
<dbReference type="PANTHER" id="PTHR46796">
    <property type="entry name" value="HTH-TYPE TRANSCRIPTIONAL ACTIVATOR RHAS-RELATED"/>
    <property type="match status" value="1"/>
</dbReference>
<reference evidence="6" key="1">
    <citation type="submission" date="2016-10" db="EMBL/GenBank/DDBJ databases">
        <authorList>
            <person name="Varghese N."/>
            <person name="Submissions S."/>
        </authorList>
    </citation>
    <scope>NUCLEOTIDE SEQUENCE [LARGE SCALE GENOMIC DNA]</scope>
    <source>
        <strain evidence="6">DSM 25811 / CCM 8410 / LMG 26954 / E90</strain>
    </source>
</reference>
<name>A0A1G6QAH1_NIADE</name>
<sequence>MHVIPLNIAPQLRPYIHSALWIQRNETGGYVFNMIPRLYPCIILPMEQADGLEVMNRDERLLFERNQLYFGGAGDALCRFSIPAKMDLLLVLFHPHSTGLFWKEDALHFADHPILITDTSRELYLLNEKINNAGSVIQKWQSLQTFMIQKMTCKPARNLVYVTRAVELIYRSAGRVDIKTLAKEAYTCQRNLLDSFRQHVGIAPKRFTAMVRFNAVAKELTNYTGKYCLQEKAVEYGYHDLSHLYKDFSRYLGKVPNTFLEQKQEINALV</sequence>
<dbReference type="PROSITE" id="PS01124">
    <property type="entry name" value="HTH_ARAC_FAMILY_2"/>
    <property type="match status" value="1"/>
</dbReference>
<proteinExistence type="predicted"/>
<organism evidence="5 6">
    <name type="scientific">Niabella drilacis (strain DSM 25811 / CCM 8410 / CCUG 62505 / LMG 26954 / E90)</name>
    <dbReference type="NCBI Taxonomy" id="1285928"/>
    <lineage>
        <taxon>Bacteria</taxon>
        <taxon>Pseudomonadati</taxon>
        <taxon>Bacteroidota</taxon>
        <taxon>Chitinophagia</taxon>
        <taxon>Chitinophagales</taxon>
        <taxon>Chitinophagaceae</taxon>
        <taxon>Niabella</taxon>
    </lineage>
</organism>
<dbReference type="Proteomes" id="UP000198757">
    <property type="component" value="Unassembled WGS sequence"/>
</dbReference>
<dbReference type="GO" id="GO:0003700">
    <property type="term" value="F:DNA-binding transcription factor activity"/>
    <property type="evidence" value="ECO:0007669"/>
    <property type="project" value="InterPro"/>
</dbReference>
<evidence type="ECO:0000256" key="3">
    <source>
        <dbReference type="ARBA" id="ARBA00023163"/>
    </source>
</evidence>
<dbReference type="GO" id="GO:0043565">
    <property type="term" value="F:sequence-specific DNA binding"/>
    <property type="evidence" value="ECO:0007669"/>
    <property type="project" value="InterPro"/>
</dbReference>
<dbReference type="RefSeq" id="WP_090389946.1">
    <property type="nucleotide sequence ID" value="NZ_FMZO01000004.1"/>
</dbReference>
<evidence type="ECO:0000256" key="2">
    <source>
        <dbReference type="ARBA" id="ARBA00023125"/>
    </source>
</evidence>
<dbReference type="OrthoDB" id="655946at2"/>
<keyword evidence="1" id="KW-0805">Transcription regulation</keyword>
<dbReference type="EMBL" id="FMZO01000004">
    <property type="protein sequence ID" value="SDC89502.1"/>
    <property type="molecule type" value="Genomic_DNA"/>
</dbReference>
<dbReference type="Pfam" id="PF12833">
    <property type="entry name" value="HTH_18"/>
    <property type="match status" value="1"/>
</dbReference>
<dbReference type="InterPro" id="IPR018060">
    <property type="entry name" value="HTH_AraC"/>
</dbReference>